<dbReference type="InterPro" id="IPR011051">
    <property type="entry name" value="RmlC_Cupin_sf"/>
</dbReference>
<accession>A0A2P5HGQ7</accession>
<organism evidence="2 3">
    <name type="scientific">Diaporthe helianthi</name>
    <dbReference type="NCBI Taxonomy" id="158607"/>
    <lineage>
        <taxon>Eukaryota</taxon>
        <taxon>Fungi</taxon>
        <taxon>Dikarya</taxon>
        <taxon>Ascomycota</taxon>
        <taxon>Pezizomycotina</taxon>
        <taxon>Sordariomycetes</taxon>
        <taxon>Sordariomycetidae</taxon>
        <taxon>Diaporthales</taxon>
        <taxon>Diaporthaceae</taxon>
        <taxon>Diaporthe</taxon>
    </lineage>
</organism>
<dbReference type="InParanoid" id="A0A2P5HGQ7"/>
<dbReference type="SUPFAM" id="SSF51182">
    <property type="entry name" value="RmlC-like cupins"/>
    <property type="match status" value="1"/>
</dbReference>
<dbReference type="InterPro" id="IPR014710">
    <property type="entry name" value="RmlC-like_jellyroll"/>
</dbReference>
<evidence type="ECO:0000259" key="1">
    <source>
        <dbReference type="Pfam" id="PF07883"/>
    </source>
</evidence>
<dbReference type="OrthoDB" id="9976870at2759"/>
<dbReference type="InterPro" id="IPR013096">
    <property type="entry name" value="Cupin_2"/>
</dbReference>
<dbReference type="Proteomes" id="UP000094444">
    <property type="component" value="Unassembled WGS sequence"/>
</dbReference>
<evidence type="ECO:0000313" key="2">
    <source>
        <dbReference type="EMBL" id="POS69437.1"/>
    </source>
</evidence>
<dbReference type="EMBL" id="MAVT02002288">
    <property type="protein sequence ID" value="POS69437.1"/>
    <property type="molecule type" value="Genomic_DNA"/>
</dbReference>
<reference evidence="2" key="1">
    <citation type="submission" date="2017-09" db="EMBL/GenBank/DDBJ databases">
        <title>Polyketide synthases of a Diaporthe helianthi virulent isolate.</title>
        <authorList>
            <person name="Baroncelli R."/>
        </authorList>
    </citation>
    <scope>NUCLEOTIDE SEQUENCE [LARGE SCALE GENOMIC DNA]</scope>
    <source>
        <strain evidence="2">7/96</strain>
    </source>
</reference>
<keyword evidence="3" id="KW-1185">Reference proteome</keyword>
<dbReference type="Gene3D" id="2.60.120.10">
    <property type="entry name" value="Jelly Rolls"/>
    <property type="match status" value="1"/>
</dbReference>
<proteinExistence type="predicted"/>
<comment type="caution">
    <text evidence="2">The sequence shown here is derived from an EMBL/GenBank/DDBJ whole genome shotgun (WGS) entry which is preliminary data.</text>
</comment>
<protein>
    <recommendedName>
        <fullName evidence="1">Cupin type-2 domain-containing protein</fullName>
    </recommendedName>
</protein>
<evidence type="ECO:0000313" key="3">
    <source>
        <dbReference type="Proteomes" id="UP000094444"/>
    </source>
</evidence>
<dbReference type="Pfam" id="PF07883">
    <property type="entry name" value="Cupin_2"/>
    <property type="match status" value="1"/>
</dbReference>
<name>A0A2P5HGQ7_DIAHE</name>
<sequence length="208" mass="22839">MLSFLARRVPRTAISHLESISLDGGHSTAEFRPPTDRYLVLNRLPHAGAISSSSSSSSSLAPPLHRHLWQDETFHVLKGTARFTLIVPNGPRSNSTEKLASAGDVVIIPRRTAHTFCNAGDEDELVLEFVLDPASRDTDEAYFPGVRPSIFQALLFMHRGGVAMVLPGPEGFSVVLGMLLNYVGGVFIGKWLLGYSGSYPEYYRPRSR</sequence>
<feature type="domain" description="Cupin type-2" evidence="1">
    <location>
        <begin position="62"/>
        <end position="126"/>
    </location>
</feature>
<dbReference type="AlphaFoldDB" id="A0A2P5HGQ7"/>
<gene>
    <name evidence="2" type="ORF">DHEL01_v212169</name>
</gene>